<protein>
    <recommendedName>
        <fullName evidence="1">AIR12 DOMON domain-containing protein</fullName>
    </recommendedName>
</protein>
<sequence>MAVKTFNVSSYKIAPSKIAYKVSDMEAEYSDEMTKIFATIALLANMTTINQVWQVGSTIGNEILAKQTMLQENLKSTGPFDLTVKGNSTILRTEREMGFQFS</sequence>
<dbReference type="Pfam" id="PF04526">
    <property type="entry name" value="DUF568"/>
    <property type="match status" value="1"/>
</dbReference>
<name>A0A9Q0HDF2_9MAGN</name>
<reference evidence="2" key="1">
    <citation type="journal article" date="2023" name="Plant J.">
        <title>The genome of the king protea, Protea cynaroides.</title>
        <authorList>
            <person name="Chang J."/>
            <person name="Duong T.A."/>
            <person name="Schoeman C."/>
            <person name="Ma X."/>
            <person name="Roodt D."/>
            <person name="Barker N."/>
            <person name="Li Z."/>
            <person name="Van de Peer Y."/>
            <person name="Mizrachi E."/>
        </authorList>
    </citation>
    <scope>NUCLEOTIDE SEQUENCE</scope>
    <source>
        <tissue evidence="2">Young leaves</tissue>
    </source>
</reference>
<dbReference type="InterPro" id="IPR045265">
    <property type="entry name" value="AIR12_DOMON"/>
</dbReference>
<feature type="domain" description="AIR12 DOMON" evidence="1">
    <location>
        <begin position="2"/>
        <end position="82"/>
    </location>
</feature>
<proteinExistence type="predicted"/>
<dbReference type="OrthoDB" id="19261at2759"/>
<accession>A0A9Q0HDF2</accession>
<organism evidence="2 3">
    <name type="scientific">Protea cynaroides</name>
    <dbReference type="NCBI Taxonomy" id="273540"/>
    <lineage>
        <taxon>Eukaryota</taxon>
        <taxon>Viridiplantae</taxon>
        <taxon>Streptophyta</taxon>
        <taxon>Embryophyta</taxon>
        <taxon>Tracheophyta</taxon>
        <taxon>Spermatophyta</taxon>
        <taxon>Magnoliopsida</taxon>
        <taxon>Proteales</taxon>
        <taxon>Proteaceae</taxon>
        <taxon>Protea</taxon>
    </lineage>
</organism>
<dbReference type="AlphaFoldDB" id="A0A9Q0HDF2"/>
<evidence type="ECO:0000313" key="2">
    <source>
        <dbReference type="EMBL" id="KAJ4963251.1"/>
    </source>
</evidence>
<evidence type="ECO:0000313" key="3">
    <source>
        <dbReference type="Proteomes" id="UP001141806"/>
    </source>
</evidence>
<dbReference type="EMBL" id="JAMYWD010000008">
    <property type="protein sequence ID" value="KAJ4963251.1"/>
    <property type="molecule type" value="Genomic_DNA"/>
</dbReference>
<evidence type="ECO:0000259" key="1">
    <source>
        <dbReference type="Pfam" id="PF04526"/>
    </source>
</evidence>
<keyword evidence="3" id="KW-1185">Reference proteome</keyword>
<gene>
    <name evidence="2" type="ORF">NE237_023190</name>
</gene>
<dbReference type="Proteomes" id="UP001141806">
    <property type="component" value="Unassembled WGS sequence"/>
</dbReference>
<comment type="caution">
    <text evidence="2">The sequence shown here is derived from an EMBL/GenBank/DDBJ whole genome shotgun (WGS) entry which is preliminary data.</text>
</comment>